<organism evidence="2">
    <name type="scientific">Escherichia coli O157:H7</name>
    <dbReference type="NCBI Taxonomy" id="83334"/>
    <lineage>
        <taxon>Bacteria</taxon>
        <taxon>Pseudomonadati</taxon>
        <taxon>Pseudomonadota</taxon>
        <taxon>Gammaproteobacteria</taxon>
        <taxon>Enterobacterales</taxon>
        <taxon>Enterobacteriaceae</taxon>
        <taxon>Escherichia</taxon>
    </lineage>
</organism>
<keyword evidence="1" id="KW-1133">Transmembrane helix</keyword>
<keyword evidence="1" id="KW-0812">Transmembrane</keyword>
<reference evidence="2" key="1">
    <citation type="journal article" date="2009" name="Genome Res.">
        <title>Inference of the impact of insertion sequence (IS) elements on bacterial genome diversification through analysis of small-size structural polymorphisms in Escherichia coli O157 genomes.</title>
        <authorList>
            <person name="Ooka T."/>
            <person name="Ogura Y."/>
            <person name="Asadulghani M."/>
            <person name="Ohnishi M."/>
            <person name="Nakayama K."/>
            <person name="Terajima J."/>
            <person name="Watanabe H."/>
            <person name="Hayashi T."/>
        </authorList>
    </citation>
    <scope>NUCLEOTIDE SEQUENCE</scope>
    <source>
        <strain evidence="2">980938</strain>
    </source>
</reference>
<accession>C4TII1</accession>
<dbReference type="AlphaFoldDB" id="C4TII1"/>
<feature type="transmembrane region" description="Helical" evidence="1">
    <location>
        <begin position="20"/>
        <end position="37"/>
    </location>
</feature>
<sequence>MRGQMNRLAHLPKNTRKSKCSFFFCFLFFYFLFFFSFRFSSFSGFGFFLFYFYSFFRVVLKHTKTFSPQKR</sequence>
<evidence type="ECO:0000313" key="2">
    <source>
        <dbReference type="EMBL" id="BAH79219.1"/>
    </source>
</evidence>
<protein>
    <submittedName>
        <fullName evidence="2">Uncharacterized protein</fullName>
    </submittedName>
</protein>
<dbReference type="EMBL" id="AB471557">
    <property type="protein sequence ID" value="BAH79219.1"/>
    <property type="molecule type" value="Genomic_DNA"/>
</dbReference>
<proteinExistence type="predicted"/>
<feature type="transmembrane region" description="Helical" evidence="1">
    <location>
        <begin position="43"/>
        <end position="60"/>
    </location>
</feature>
<name>C4TII1_ECO57</name>
<keyword evidence="1" id="KW-0472">Membrane</keyword>
<evidence type="ECO:0000256" key="1">
    <source>
        <dbReference type="SAM" id="Phobius"/>
    </source>
</evidence>